<protein>
    <submittedName>
        <fullName evidence="2">Uncharacterized protein</fullName>
    </submittedName>
</protein>
<feature type="region of interest" description="Disordered" evidence="1">
    <location>
        <begin position="330"/>
        <end position="353"/>
    </location>
</feature>
<dbReference type="AlphaFoldDB" id="A0A0F7U8K0"/>
<evidence type="ECO:0000256" key="1">
    <source>
        <dbReference type="SAM" id="MobiDB-lite"/>
    </source>
</evidence>
<feature type="compositionally biased region" description="Basic and acidic residues" evidence="1">
    <location>
        <begin position="934"/>
        <end position="945"/>
    </location>
</feature>
<feature type="compositionally biased region" description="Basic residues" evidence="1">
    <location>
        <begin position="132"/>
        <end position="141"/>
    </location>
</feature>
<feature type="region of interest" description="Disordered" evidence="1">
    <location>
        <begin position="372"/>
        <end position="406"/>
    </location>
</feature>
<feature type="region of interest" description="Disordered" evidence="1">
    <location>
        <begin position="430"/>
        <end position="462"/>
    </location>
</feature>
<feature type="compositionally biased region" description="Basic and acidic residues" evidence="1">
    <location>
        <begin position="1"/>
        <end position="17"/>
    </location>
</feature>
<accession>A0A0F7U8K0</accession>
<feature type="region of interest" description="Disordered" evidence="1">
    <location>
        <begin position="925"/>
        <end position="971"/>
    </location>
</feature>
<gene>
    <name evidence="2" type="ORF">BN1204_019840</name>
</gene>
<feature type="compositionally biased region" description="Low complexity" evidence="1">
    <location>
        <begin position="161"/>
        <end position="184"/>
    </location>
</feature>
<name>A0A0F7U8K0_NEOCL</name>
<feature type="compositionally biased region" description="Polar residues" evidence="1">
    <location>
        <begin position="49"/>
        <end position="63"/>
    </location>
</feature>
<feature type="region of interest" description="Disordered" evidence="1">
    <location>
        <begin position="1"/>
        <end position="184"/>
    </location>
</feature>
<organism evidence="2">
    <name type="scientific">Neospora caninum (strain Liverpool)</name>
    <dbReference type="NCBI Taxonomy" id="572307"/>
    <lineage>
        <taxon>Eukaryota</taxon>
        <taxon>Sar</taxon>
        <taxon>Alveolata</taxon>
        <taxon>Apicomplexa</taxon>
        <taxon>Conoidasida</taxon>
        <taxon>Coccidia</taxon>
        <taxon>Eucoccidiorida</taxon>
        <taxon>Eimeriorina</taxon>
        <taxon>Sarcocystidae</taxon>
        <taxon>Neospora</taxon>
    </lineage>
</organism>
<sequence length="971" mass="105460">MEKEAQSADRPPDREADNAASSAEKTKVADSPSDEGSGNPRGDGDRQASTDITAGASSAQRADSSILKKRGSSVGDKSLKKGVSWGASVADSSPPDGAGHSGSSVDRVGEATGETAIGRASTASKPEEPQRKRVNVPRLRLKAGQNEEKSGDDGETPALASKGSASSLTHGSSLSSLSSSASSVHSRAESAQEILSSAFHTVYRNYGSRSASRVRGAKGAALVRADMLPEHPDSEEVYGFSSRASREGRGKRTASRRLLAYDEGGLHAWSFAGLSGSWSDMVHHARGSTAAFRPSDYGLSVGETAQSERFASLKSTPSESGVQRHARFVFGSQDSDPMLPGNVSPESVSPREAPHALTADLLDAVRAASGSEVSGGMQLMGSKKKLQSKASLRSPPSRGSQLAEELHRSHARYENDLFSEILAKLKAKKERGAEDSQVYEHLPVSSPKRNELPGDSTESTRSDVLSGLASKALNVELVDTAIDPEWAFQQFSGKKIDAGARFDDRLDRLTETPEEVKLHGYFPFQKESAKSRYERLITEVPHALVAVKEYFSNVDMLEKIHKQEEQLPEESRAGFLLRLNGMLEDQGAALSRLVKNYVATDVPLQNILFGRTHFTPEGEPVDVDLFDAYCPDDCVAVDAVASSVLRIFSHHAAGALARPIPRIGERGFPEAPVQIRDAMLNDEVVAANLERRVAAIESRLDEVSEMIDEDNLLPWEDLTAEALHRFKADSRDFATQLASVDRLLSRTLSEAVLSQLETRLQLVKRQLDEQEEFLRRRQQQRVREKQRQLDSGNAPVGYDDILEDWKPEKLLEKLHQSLKDFKDTAERVDTIGGQLEAAFAAREPLVGFLQQMRKQEKQNEVLKASLGSTVEMLKSLNATRTMATDSSAVSAVLGFSGVEVTGKAGGVKKKVSGLPATFARAHEASTLVRASGRMSKDGSREREQRSGLTHRASRDSSERRVRRTTSLDGTP</sequence>
<dbReference type="EMBL" id="LN714481">
    <property type="protein sequence ID" value="CEL66163.1"/>
    <property type="molecule type" value="Genomic_DNA"/>
</dbReference>
<reference evidence="2" key="1">
    <citation type="journal article" date="2015" name="PLoS ONE">
        <title>Comprehensive Evaluation of Toxoplasma gondii VEG and Neospora caninum LIV Genomes with Tachyzoite Stage Transcriptome and Proteome Defines Novel Transcript Features.</title>
        <authorList>
            <person name="Ramaprasad A."/>
            <person name="Mourier T."/>
            <person name="Naeem R."/>
            <person name="Malas T.B."/>
            <person name="Moussa E."/>
            <person name="Panigrahi A."/>
            <person name="Vermont S.J."/>
            <person name="Otto T.D."/>
            <person name="Wastling J."/>
            <person name="Pain A."/>
        </authorList>
    </citation>
    <scope>NUCLEOTIDE SEQUENCE</scope>
    <source>
        <strain evidence="2">Liverpool</strain>
    </source>
</reference>
<feature type="region of interest" description="Disordered" evidence="1">
    <location>
        <begin position="233"/>
        <end position="252"/>
    </location>
</feature>
<proteinExistence type="predicted"/>
<evidence type="ECO:0000313" key="2">
    <source>
        <dbReference type="EMBL" id="CEL66163.1"/>
    </source>
</evidence>